<dbReference type="InterPro" id="IPR051024">
    <property type="entry name" value="GlcNAc_Chitin_IntDeg"/>
</dbReference>
<dbReference type="CDD" id="cd21177">
    <property type="entry name" value="LPMO_AA10"/>
    <property type="match status" value="1"/>
</dbReference>
<keyword evidence="5" id="KW-0503">Monooxygenase</keyword>
<protein>
    <submittedName>
        <fullName evidence="5">Lytic polysaccharide monooxygenase</fullName>
    </submittedName>
</protein>
<dbReference type="GO" id="GO:0004497">
    <property type="term" value="F:monooxygenase activity"/>
    <property type="evidence" value="ECO:0007669"/>
    <property type="project" value="UniProtKB-KW"/>
</dbReference>
<dbReference type="Pfam" id="PF03067">
    <property type="entry name" value="LPMO_10"/>
    <property type="match status" value="1"/>
</dbReference>
<keyword evidence="1" id="KW-0732">Signal</keyword>
<proteinExistence type="predicted"/>
<keyword evidence="3" id="KW-1133">Transmembrane helix</keyword>
<feature type="compositionally biased region" description="Gly residues" evidence="2">
    <location>
        <begin position="215"/>
        <end position="225"/>
    </location>
</feature>
<keyword evidence="5" id="KW-0560">Oxidoreductase</keyword>
<dbReference type="AlphaFoldDB" id="A0A939T4H4"/>
<name>A0A939T4H4_9ACTN</name>
<feature type="domain" description="Chitin-binding type-4" evidence="4">
    <location>
        <begin position="30"/>
        <end position="207"/>
    </location>
</feature>
<accession>A0A939T4H4</accession>
<keyword evidence="6" id="KW-1185">Reference proteome</keyword>
<evidence type="ECO:0000256" key="3">
    <source>
        <dbReference type="SAM" id="Phobius"/>
    </source>
</evidence>
<organism evidence="5 6">
    <name type="scientific">Actinomadura barringtoniae</name>
    <dbReference type="NCBI Taxonomy" id="1427535"/>
    <lineage>
        <taxon>Bacteria</taxon>
        <taxon>Bacillati</taxon>
        <taxon>Actinomycetota</taxon>
        <taxon>Actinomycetes</taxon>
        <taxon>Streptosporangiales</taxon>
        <taxon>Thermomonosporaceae</taxon>
        <taxon>Actinomadura</taxon>
    </lineage>
</organism>
<dbReference type="Gene3D" id="2.70.50.50">
    <property type="entry name" value="chitin-binding protein cbp21"/>
    <property type="match status" value="1"/>
</dbReference>
<dbReference type="PANTHER" id="PTHR34823:SF1">
    <property type="entry name" value="CHITIN-BINDING TYPE-4 DOMAIN-CONTAINING PROTEIN"/>
    <property type="match status" value="1"/>
</dbReference>
<evidence type="ECO:0000313" key="5">
    <source>
        <dbReference type="EMBL" id="MBO2452556.1"/>
    </source>
</evidence>
<gene>
    <name evidence="5" type="ORF">J4573_36075</name>
</gene>
<evidence type="ECO:0000256" key="1">
    <source>
        <dbReference type="ARBA" id="ARBA00022729"/>
    </source>
</evidence>
<keyword evidence="3" id="KW-0472">Membrane</keyword>
<evidence type="ECO:0000313" key="6">
    <source>
        <dbReference type="Proteomes" id="UP000669179"/>
    </source>
</evidence>
<evidence type="ECO:0000256" key="2">
    <source>
        <dbReference type="SAM" id="MobiDB-lite"/>
    </source>
</evidence>
<dbReference type="SUPFAM" id="SSF81296">
    <property type="entry name" value="E set domains"/>
    <property type="match status" value="1"/>
</dbReference>
<evidence type="ECO:0000259" key="4">
    <source>
        <dbReference type="Pfam" id="PF03067"/>
    </source>
</evidence>
<dbReference type="InterPro" id="IPR014756">
    <property type="entry name" value="Ig_E-set"/>
</dbReference>
<reference evidence="5" key="1">
    <citation type="submission" date="2021-03" db="EMBL/GenBank/DDBJ databases">
        <authorList>
            <person name="Kanchanasin P."/>
            <person name="Saeng-In P."/>
            <person name="Phongsopitanun W."/>
            <person name="Yuki M."/>
            <person name="Kudo T."/>
            <person name="Ohkuma M."/>
            <person name="Tanasupawat S."/>
        </authorList>
    </citation>
    <scope>NUCLEOTIDE SEQUENCE</scope>
    <source>
        <strain evidence="5">GKU 128</strain>
    </source>
</reference>
<keyword evidence="3" id="KW-0812">Transmembrane</keyword>
<dbReference type="RefSeq" id="WP_208260565.1">
    <property type="nucleotide sequence ID" value="NZ_JAGEOJ010000016.1"/>
</dbReference>
<dbReference type="InterPro" id="IPR004302">
    <property type="entry name" value="Cellulose/chitin-bd_N"/>
</dbReference>
<sequence length="313" mass="32147">MQARRAAAALTIVSAPIAVIGLAATPAMSHGTMQNPLSRALTCYQEGPESPSSAACKAAVAAGGTQAFYDWNGIRIGDVAGQHRQRIPDGKLCSAGNAEFKGLDLARADWPATSLKPGADYTFRFKATAQHKGGFQLFVTKDGYDPAKPLKWSDLESKPFLTKADPPVQDGAYTLSGKLPSKSGRHLIYAIWQRSDSPEAFYSCSDVVFGKTGGTSGGSGSGGGSATKPTSPKPGPAKPAHDCPPTASTAAHDHDHGAVNLNSRPAAGSSPDQTGTATGTALIAGTVGLTLGGIGGLLLTGRRRRAAQGRHEA</sequence>
<dbReference type="Proteomes" id="UP000669179">
    <property type="component" value="Unassembled WGS sequence"/>
</dbReference>
<feature type="transmembrane region" description="Helical" evidence="3">
    <location>
        <begin position="279"/>
        <end position="300"/>
    </location>
</feature>
<comment type="caution">
    <text evidence="5">The sequence shown here is derived from an EMBL/GenBank/DDBJ whole genome shotgun (WGS) entry which is preliminary data.</text>
</comment>
<feature type="region of interest" description="Disordered" evidence="2">
    <location>
        <begin position="215"/>
        <end position="277"/>
    </location>
</feature>
<dbReference type="PANTHER" id="PTHR34823">
    <property type="entry name" value="GLCNAC-BINDING PROTEIN A"/>
    <property type="match status" value="1"/>
</dbReference>
<dbReference type="EMBL" id="JAGEOJ010000016">
    <property type="protein sequence ID" value="MBO2452556.1"/>
    <property type="molecule type" value="Genomic_DNA"/>
</dbReference>